<feature type="compositionally biased region" description="Basic and acidic residues" evidence="1">
    <location>
        <begin position="12"/>
        <end position="27"/>
    </location>
</feature>
<dbReference type="EMBL" id="MNBE01000280">
    <property type="protein sequence ID" value="OKP11375.1"/>
    <property type="molecule type" value="Genomic_DNA"/>
</dbReference>
<reference evidence="2 3" key="1">
    <citation type="submission" date="2016-10" db="EMBL/GenBank/DDBJ databases">
        <title>Genome sequence of the ascomycete fungus Penicillium subrubescens.</title>
        <authorList>
            <person name="De Vries R.P."/>
            <person name="Peng M."/>
            <person name="Dilokpimol A."/>
            <person name="Hilden K."/>
            <person name="Makela M.R."/>
            <person name="Grigoriev I."/>
            <person name="Riley R."/>
            <person name="Granchi Z."/>
        </authorList>
    </citation>
    <scope>NUCLEOTIDE SEQUENCE [LARGE SCALE GENOMIC DNA]</scope>
    <source>
        <strain evidence="2 3">CBS 132785</strain>
    </source>
</reference>
<evidence type="ECO:0000313" key="3">
    <source>
        <dbReference type="Proteomes" id="UP000186955"/>
    </source>
</evidence>
<dbReference type="AlphaFoldDB" id="A0A1Q5UFX3"/>
<feature type="compositionally biased region" description="Basic and acidic residues" evidence="1">
    <location>
        <begin position="73"/>
        <end position="90"/>
    </location>
</feature>
<evidence type="ECO:0000313" key="2">
    <source>
        <dbReference type="EMBL" id="OKP11375.1"/>
    </source>
</evidence>
<gene>
    <name evidence="2" type="ORF">PENSUB_3067</name>
</gene>
<sequence length="90" mass="10242">MVSEVPCPRRHRESESIHEATKAKQNGIDRSDVECMSQIRDTIDKGPRGLWKVTKWARNRDQESASSNIPTLKGDRGPAETNQEKVDLLR</sequence>
<keyword evidence="3" id="KW-1185">Reference proteome</keyword>
<accession>A0A1Q5UFX3</accession>
<name>A0A1Q5UFX3_9EURO</name>
<evidence type="ECO:0000256" key="1">
    <source>
        <dbReference type="SAM" id="MobiDB-lite"/>
    </source>
</evidence>
<comment type="caution">
    <text evidence="2">The sequence shown here is derived from an EMBL/GenBank/DDBJ whole genome shotgun (WGS) entry which is preliminary data.</text>
</comment>
<feature type="region of interest" description="Disordered" evidence="1">
    <location>
        <begin position="59"/>
        <end position="90"/>
    </location>
</feature>
<protein>
    <submittedName>
        <fullName evidence="2">Uncharacterized protein</fullName>
    </submittedName>
</protein>
<proteinExistence type="predicted"/>
<dbReference type="Proteomes" id="UP000186955">
    <property type="component" value="Unassembled WGS sequence"/>
</dbReference>
<feature type="region of interest" description="Disordered" evidence="1">
    <location>
        <begin position="1"/>
        <end position="27"/>
    </location>
</feature>
<organism evidence="2 3">
    <name type="scientific">Penicillium subrubescens</name>
    <dbReference type="NCBI Taxonomy" id="1316194"/>
    <lineage>
        <taxon>Eukaryota</taxon>
        <taxon>Fungi</taxon>
        <taxon>Dikarya</taxon>
        <taxon>Ascomycota</taxon>
        <taxon>Pezizomycotina</taxon>
        <taxon>Eurotiomycetes</taxon>
        <taxon>Eurotiomycetidae</taxon>
        <taxon>Eurotiales</taxon>
        <taxon>Aspergillaceae</taxon>
        <taxon>Penicillium</taxon>
    </lineage>
</organism>